<evidence type="ECO:0000313" key="2">
    <source>
        <dbReference type="EMBL" id="TFW11431.1"/>
    </source>
</evidence>
<evidence type="ECO:0000256" key="1">
    <source>
        <dbReference type="SAM" id="Phobius"/>
    </source>
</evidence>
<dbReference type="EMBL" id="SPVF01000262">
    <property type="protein sequence ID" value="TFW11431.1"/>
    <property type="molecule type" value="Genomic_DNA"/>
</dbReference>
<dbReference type="RefSeq" id="WP_135209295.1">
    <property type="nucleotide sequence ID" value="NZ_SPVF01000262.1"/>
</dbReference>
<keyword evidence="1" id="KW-0812">Transmembrane</keyword>
<feature type="transmembrane region" description="Helical" evidence="1">
    <location>
        <begin position="32"/>
        <end position="54"/>
    </location>
</feature>
<protein>
    <submittedName>
        <fullName evidence="2">Type IV pilus modification protein PilV</fullName>
    </submittedName>
</protein>
<keyword evidence="3" id="KW-1185">Reference proteome</keyword>
<accession>A0A4Y9RT15</accession>
<dbReference type="InterPro" id="IPR012902">
    <property type="entry name" value="N_methyl_site"/>
</dbReference>
<name>A0A4Y9RT15_9BURK</name>
<feature type="non-terminal residue" evidence="2">
    <location>
        <position position="221"/>
    </location>
</feature>
<keyword evidence="1" id="KW-1133">Transmembrane helix</keyword>
<comment type="caution">
    <text evidence="2">The sequence shown here is derived from an EMBL/GenBank/DDBJ whole genome shotgun (WGS) entry which is preliminary data.</text>
</comment>
<reference evidence="2 3" key="1">
    <citation type="submission" date="2019-03" db="EMBL/GenBank/DDBJ databases">
        <title>Draft Genome Sequence of Massilia arenosa sp. nov., a Novel Massilia Species Isolated from a Sandy-loam Maize Soil.</title>
        <authorList>
            <person name="Raths R."/>
            <person name="Peta V."/>
            <person name="Bucking H."/>
        </authorList>
    </citation>
    <scope>NUCLEOTIDE SEQUENCE [LARGE SCALE GENOMIC DNA]</scope>
    <source>
        <strain evidence="2 3">MC02</strain>
    </source>
</reference>
<dbReference type="OrthoDB" id="8724817at2"/>
<evidence type="ECO:0000313" key="3">
    <source>
        <dbReference type="Proteomes" id="UP000298438"/>
    </source>
</evidence>
<dbReference type="InterPro" id="IPR013362">
    <property type="entry name" value="Pilus_4_PilV"/>
</dbReference>
<organism evidence="2 3">
    <name type="scientific">Zemynaea arenosa</name>
    <dbReference type="NCBI Taxonomy" id="2561931"/>
    <lineage>
        <taxon>Bacteria</taxon>
        <taxon>Pseudomonadati</taxon>
        <taxon>Pseudomonadota</taxon>
        <taxon>Betaproteobacteria</taxon>
        <taxon>Burkholderiales</taxon>
        <taxon>Oxalobacteraceae</taxon>
        <taxon>Telluria group</taxon>
        <taxon>Zemynaea</taxon>
    </lineage>
</organism>
<sequence length="221" mass="21339">MEGTKVRALRADVARAGAVSSGWPCGFSLVEVLVAMCVLAVGVLGAIATQAATLRTRHETRLASQAVVLAQGLADQMRANPAIFHGTDADNPYLQIDFDAGSAGQGGGAGSGSGSGAGAGAGGAANGAAVGACADAPCDPGAAAEADAAAVVQSVAAAFPGGRIVVCRDTILAAGQVPWACTPSAGAPVVIKIGWLARSTSSRTAPAAAAPRLVLAVPDVG</sequence>
<gene>
    <name evidence="2" type="primary">pilV</name>
    <name evidence="2" type="ORF">E4L96_21635</name>
</gene>
<keyword evidence="1" id="KW-0472">Membrane</keyword>
<dbReference type="AlphaFoldDB" id="A0A4Y9RT15"/>
<proteinExistence type="predicted"/>
<dbReference type="Proteomes" id="UP000298438">
    <property type="component" value="Unassembled WGS sequence"/>
</dbReference>
<dbReference type="NCBIfam" id="TIGR02532">
    <property type="entry name" value="IV_pilin_GFxxxE"/>
    <property type="match status" value="1"/>
</dbReference>
<dbReference type="NCBIfam" id="TIGR02523">
    <property type="entry name" value="type_IV_pilV"/>
    <property type="match status" value="1"/>
</dbReference>